<dbReference type="OrthoDB" id="9804361at2"/>
<gene>
    <name evidence="7" type="ORF">SAMN04488568_101182</name>
</gene>
<reference evidence="7 8" key="1">
    <citation type="submission" date="2016-10" db="EMBL/GenBank/DDBJ databases">
        <authorList>
            <person name="de Groot N.N."/>
        </authorList>
    </citation>
    <scope>NUCLEOTIDE SEQUENCE [LARGE SCALE GENOMIC DNA]</scope>
    <source>
        <strain evidence="7 8">DSM 16077</strain>
    </source>
</reference>
<feature type="transmembrane region" description="Helical" evidence="6">
    <location>
        <begin position="258"/>
        <end position="280"/>
    </location>
</feature>
<keyword evidence="2" id="KW-1003">Cell membrane</keyword>
<evidence type="ECO:0000256" key="4">
    <source>
        <dbReference type="ARBA" id="ARBA00022989"/>
    </source>
</evidence>
<sequence>MMTLNNKTIAMLLAAAFLLALAAPWLIPQYRIDRLTLALIYGAATIGLVIITGRAGQLSIGHSAFFGIGAYTTGILLVRDILPLPLALLAGALAGGVLGLVFGKPALKLRGFQLAIVTAALAIVFPLMLPRFSDLTGGHAGLAIPPQFAPESWGLSSVSWMYMVTVVTIAILVFVAWAVTRNRLGRALDAIRLSELTARSMGIDVAGYKLAAFTVSAICAGLAGGLYAAAIGFIAPEAFGLLINLTFLAALMVGGSRVIAGALIGGLFVQLVPELAAGLSQAWTQLLFGAILIAVVFFLPGGLVSLIPIMQRKVSRPAKTAATTSADTTDCD</sequence>
<feature type="transmembrane region" description="Helical" evidence="6">
    <location>
        <begin position="58"/>
        <end position="78"/>
    </location>
</feature>
<evidence type="ECO:0000256" key="2">
    <source>
        <dbReference type="ARBA" id="ARBA00022475"/>
    </source>
</evidence>
<feature type="transmembrane region" description="Helical" evidence="6">
    <location>
        <begin position="160"/>
        <end position="180"/>
    </location>
</feature>
<keyword evidence="3 6" id="KW-0812">Transmembrane</keyword>
<keyword evidence="8" id="KW-1185">Reference proteome</keyword>
<organism evidence="7 8">
    <name type="scientific">Maricaulis salignorans</name>
    <dbReference type="NCBI Taxonomy" id="144026"/>
    <lineage>
        <taxon>Bacteria</taxon>
        <taxon>Pseudomonadati</taxon>
        <taxon>Pseudomonadota</taxon>
        <taxon>Alphaproteobacteria</taxon>
        <taxon>Maricaulales</taxon>
        <taxon>Maricaulaceae</taxon>
        <taxon>Maricaulis</taxon>
    </lineage>
</organism>
<comment type="subcellular location">
    <subcellularLocation>
        <location evidence="1">Cell membrane</location>
        <topology evidence="1">Multi-pass membrane protein</topology>
    </subcellularLocation>
</comment>
<dbReference type="GO" id="GO:0005886">
    <property type="term" value="C:plasma membrane"/>
    <property type="evidence" value="ECO:0007669"/>
    <property type="project" value="UniProtKB-SubCell"/>
</dbReference>
<evidence type="ECO:0000256" key="5">
    <source>
        <dbReference type="ARBA" id="ARBA00023136"/>
    </source>
</evidence>
<evidence type="ECO:0000256" key="1">
    <source>
        <dbReference type="ARBA" id="ARBA00004651"/>
    </source>
</evidence>
<dbReference type="PANTHER" id="PTHR30482">
    <property type="entry name" value="HIGH-AFFINITY BRANCHED-CHAIN AMINO ACID TRANSPORT SYSTEM PERMEASE"/>
    <property type="match status" value="1"/>
</dbReference>
<dbReference type="AlphaFoldDB" id="A0A1G9LRN8"/>
<evidence type="ECO:0000256" key="6">
    <source>
        <dbReference type="SAM" id="Phobius"/>
    </source>
</evidence>
<proteinExistence type="predicted"/>
<dbReference type="CDD" id="cd06581">
    <property type="entry name" value="TM_PBP1_LivM_like"/>
    <property type="match status" value="1"/>
</dbReference>
<name>A0A1G9LRN8_9PROT</name>
<dbReference type="GO" id="GO:0015658">
    <property type="term" value="F:branched-chain amino acid transmembrane transporter activity"/>
    <property type="evidence" value="ECO:0007669"/>
    <property type="project" value="InterPro"/>
</dbReference>
<dbReference type="Proteomes" id="UP000199759">
    <property type="component" value="Unassembled WGS sequence"/>
</dbReference>
<feature type="transmembrane region" description="Helical" evidence="6">
    <location>
        <begin position="286"/>
        <end position="309"/>
    </location>
</feature>
<feature type="transmembrane region" description="Helical" evidence="6">
    <location>
        <begin position="32"/>
        <end position="51"/>
    </location>
</feature>
<keyword evidence="4 6" id="KW-1133">Transmembrane helix</keyword>
<dbReference type="InterPro" id="IPR043428">
    <property type="entry name" value="LivM-like"/>
</dbReference>
<keyword evidence="5 6" id="KW-0472">Membrane</keyword>
<dbReference type="STRING" id="144026.SAMN04488568_101182"/>
<evidence type="ECO:0000313" key="7">
    <source>
        <dbReference type="EMBL" id="SDL64608.1"/>
    </source>
</evidence>
<dbReference type="InterPro" id="IPR001851">
    <property type="entry name" value="ABC_transp_permease"/>
</dbReference>
<accession>A0A1G9LRN8</accession>
<feature type="transmembrane region" description="Helical" evidence="6">
    <location>
        <begin position="84"/>
        <end position="102"/>
    </location>
</feature>
<dbReference type="PANTHER" id="PTHR30482:SF10">
    <property type="entry name" value="HIGH-AFFINITY BRANCHED-CHAIN AMINO ACID TRANSPORT PROTEIN BRAE"/>
    <property type="match status" value="1"/>
</dbReference>
<feature type="transmembrane region" description="Helical" evidence="6">
    <location>
        <begin position="114"/>
        <end position="132"/>
    </location>
</feature>
<dbReference type="Pfam" id="PF02653">
    <property type="entry name" value="BPD_transp_2"/>
    <property type="match status" value="1"/>
</dbReference>
<evidence type="ECO:0000256" key="3">
    <source>
        <dbReference type="ARBA" id="ARBA00022692"/>
    </source>
</evidence>
<feature type="transmembrane region" description="Helical" evidence="6">
    <location>
        <begin position="229"/>
        <end position="251"/>
    </location>
</feature>
<dbReference type="RefSeq" id="WP_091765337.1">
    <property type="nucleotide sequence ID" value="NZ_FNHG01000001.1"/>
</dbReference>
<evidence type="ECO:0000313" key="8">
    <source>
        <dbReference type="Proteomes" id="UP000199759"/>
    </source>
</evidence>
<feature type="transmembrane region" description="Helical" evidence="6">
    <location>
        <begin position="201"/>
        <end position="223"/>
    </location>
</feature>
<protein>
    <submittedName>
        <fullName evidence="7">Amino acid/amide ABC transporter membrane protein 2, HAAT family</fullName>
    </submittedName>
</protein>
<dbReference type="EMBL" id="FNHG01000001">
    <property type="protein sequence ID" value="SDL64608.1"/>
    <property type="molecule type" value="Genomic_DNA"/>
</dbReference>